<dbReference type="EMBL" id="JACOPG010000003">
    <property type="protein sequence ID" value="MBC5686834.1"/>
    <property type="molecule type" value="Genomic_DNA"/>
</dbReference>
<sequence length="74" mass="8099">MDIFDKVELQDCPICGGAGLLEEENGNSFYVACMDCGSRSVNIDYKEEAKREDAAQRAADLWNTGKVISSHPGE</sequence>
<evidence type="ECO:0000313" key="2">
    <source>
        <dbReference type="Proteomes" id="UP000643810"/>
    </source>
</evidence>
<dbReference type="Proteomes" id="UP000643810">
    <property type="component" value="Unassembled WGS sequence"/>
</dbReference>
<dbReference type="RefSeq" id="WP_186854514.1">
    <property type="nucleotide sequence ID" value="NZ_JACOPG010000003.1"/>
</dbReference>
<gene>
    <name evidence="1" type="ORF">H8R94_09505</name>
</gene>
<accession>A0ABR7GHS2</accession>
<proteinExistence type="predicted"/>
<evidence type="ECO:0000313" key="1">
    <source>
        <dbReference type="EMBL" id="MBC5686834.1"/>
    </source>
</evidence>
<organism evidence="1 2">
    <name type="scientific">Roseburia lenta</name>
    <dbReference type="NCBI Taxonomy" id="2763061"/>
    <lineage>
        <taxon>Bacteria</taxon>
        <taxon>Bacillati</taxon>
        <taxon>Bacillota</taxon>
        <taxon>Clostridia</taxon>
        <taxon>Lachnospirales</taxon>
        <taxon>Lachnospiraceae</taxon>
        <taxon>Roseburia</taxon>
    </lineage>
</organism>
<name>A0ABR7GHS2_9FIRM</name>
<keyword evidence="2" id="KW-1185">Reference proteome</keyword>
<reference evidence="1 2" key="1">
    <citation type="submission" date="2020-08" db="EMBL/GenBank/DDBJ databases">
        <title>Genome public.</title>
        <authorList>
            <person name="Liu C."/>
            <person name="Sun Q."/>
        </authorList>
    </citation>
    <scope>NUCLEOTIDE SEQUENCE [LARGE SCALE GENOMIC DNA]</scope>
    <source>
        <strain evidence="1 2">NSJ-9</strain>
    </source>
</reference>
<protein>
    <submittedName>
        <fullName evidence="1">Lar family restriction alleviation protein</fullName>
    </submittedName>
</protein>
<dbReference type="Pfam" id="PF14354">
    <property type="entry name" value="Lar_restr_allev"/>
    <property type="match status" value="1"/>
</dbReference>
<comment type="caution">
    <text evidence="1">The sequence shown here is derived from an EMBL/GenBank/DDBJ whole genome shotgun (WGS) entry which is preliminary data.</text>
</comment>